<keyword evidence="1" id="KW-0732">Signal</keyword>
<evidence type="ECO:0000313" key="2">
    <source>
        <dbReference type="EMBL" id="KAK4247251.1"/>
    </source>
</evidence>
<name>A0AAN7CSL8_9PEZI</name>
<feature type="signal peptide" evidence="1">
    <location>
        <begin position="1"/>
        <end position="24"/>
    </location>
</feature>
<organism evidence="2 3">
    <name type="scientific">Corynascus novoguineensis</name>
    <dbReference type="NCBI Taxonomy" id="1126955"/>
    <lineage>
        <taxon>Eukaryota</taxon>
        <taxon>Fungi</taxon>
        <taxon>Dikarya</taxon>
        <taxon>Ascomycota</taxon>
        <taxon>Pezizomycotina</taxon>
        <taxon>Sordariomycetes</taxon>
        <taxon>Sordariomycetidae</taxon>
        <taxon>Sordariales</taxon>
        <taxon>Chaetomiaceae</taxon>
        <taxon>Corynascus</taxon>
    </lineage>
</organism>
<feature type="chain" id="PRO_5042895862" evidence="1">
    <location>
        <begin position="25"/>
        <end position="82"/>
    </location>
</feature>
<dbReference type="Proteomes" id="UP001303647">
    <property type="component" value="Unassembled WGS sequence"/>
</dbReference>
<sequence length="82" mass="8591">MQLSLSSVFAAVTTLMLVARPVAACTPGTYSCLNQREGNEYESIIQVCDAAGNWQTSAVCATTYGHPGCRVVNGGQSAYCVP</sequence>
<accession>A0AAN7CSL8</accession>
<protein>
    <submittedName>
        <fullName evidence="2">Uncharacterized protein</fullName>
    </submittedName>
</protein>
<evidence type="ECO:0000256" key="1">
    <source>
        <dbReference type="SAM" id="SignalP"/>
    </source>
</evidence>
<dbReference type="EMBL" id="MU857657">
    <property type="protein sequence ID" value="KAK4247251.1"/>
    <property type="molecule type" value="Genomic_DNA"/>
</dbReference>
<proteinExistence type="predicted"/>
<gene>
    <name evidence="2" type="ORF">C7999DRAFT_32333</name>
</gene>
<reference evidence="2" key="1">
    <citation type="journal article" date="2023" name="Mol. Phylogenet. Evol.">
        <title>Genome-scale phylogeny and comparative genomics of the fungal order Sordariales.</title>
        <authorList>
            <person name="Hensen N."/>
            <person name="Bonometti L."/>
            <person name="Westerberg I."/>
            <person name="Brannstrom I.O."/>
            <person name="Guillou S."/>
            <person name="Cros-Aarteil S."/>
            <person name="Calhoun S."/>
            <person name="Haridas S."/>
            <person name="Kuo A."/>
            <person name="Mondo S."/>
            <person name="Pangilinan J."/>
            <person name="Riley R."/>
            <person name="LaButti K."/>
            <person name="Andreopoulos B."/>
            <person name="Lipzen A."/>
            <person name="Chen C."/>
            <person name="Yan M."/>
            <person name="Daum C."/>
            <person name="Ng V."/>
            <person name="Clum A."/>
            <person name="Steindorff A."/>
            <person name="Ohm R.A."/>
            <person name="Martin F."/>
            <person name="Silar P."/>
            <person name="Natvig D.O."/>
            <person name="Lalanne C."/>
            <person name="Gautier V."/>
            <person name="Ament-Velasquez S.L."/>
            <person name="Kruys A."/>
            <person name="Hutchinson M.I."/>
            <person name="Powell A.J."/>
            <person name="Barry K."/>
            <person name="Miller A.N."/>
            <person name="Grigoriev I.V."/>
            <person name="Debuchy R."/>
            <person name="Gladieux P."/>
            <person name="Hiltunen Thoren M."/>
            <person name="Johannesson H."/>
        </authorList>
    </citation>
    <scope>NUCLEOTIDE SEQUENCE</scope>
    <source>
        <strain evidence="2">CBS 359.72</strain>
    </source>
</reference>
<comment type="caution">
    <text evidence="2">The sequence shown here is derived from an EMBL/GenBank/DDBJ whole genome shotgun (WGS) entry which is preliminary data.</text>
</comment>
<reference evidence="2" key="2">
    <citation type="submission" date="2023-05" db="EMBL/GenBank/DDBJ databases">
        <authorList>
            <consortium name="Lawrence Berkeley National Laboratory"/>
            <person name="Steindorff A."/>
            <person name="Hensen N."/>
            <person name="Bonometti L."/>
            <person name="Westerberg I."/>
            <person name="Brannstrom I.O."/>
            <person name="Guillou S."/>
            <person name="Cros-Aarteil S."/>
            <person name="Calhoun S."/>
            <person name="Haridas S."/>
            <person name="Kuo A."/>
            <person name="Mondo S."/>
            <person name="Pangilinan J."/>
            <person name="Riley R."/>
            <person name="Labutti K."/>
            <person name="Andreopoulos B."/>
            <person name="Lipzen A."/>
            <person name="Chen C."/>
            <person name="Yanf M."/>
            <person name="Daum C."/>
            <person name="Ng V."/>
            <person name="Clum A."/>
            <person name="Ohm R."/>
            <person name="Martin F."/>
            <person name="Silar P."/>
            <person name="Natvig D."/>
            <person name="Lalanne C."/>
            <person name="Gautier V."/>
            <person name="Ament-Velasquez S.L."/>
            <person name="Kruys A."/>
            <person name="Hutchinson M.I."/>
            <person name="Powell A.J."/>
            <person name="Barry K."/>
            <person name="Miller A.N."/>
            <person name="Grigoriev I.V."/>
            <person name="Debuchy R."/>
            <person name="Gladieux P."/>
            <person name="Thoren M.H."/>
            <person name="Johannesson H."/>
        </authorList>
    </citation>
    <scope>NUCLEOTIDE SEQUENCE</scope>
    <source>
        <strain evidence="2">CBS 359.72</strain>
    </source>
</reference>
<evidence type="ECO:0000313" key="3">
    <source>
        <dbReference type="Proteomes" id="UP001303647"/>
    </source>
</evidence>
<dbReference type="AlphaFoldDB" id="A0AAN7CSL8"/>
<keyword evidence="3" id="KW-1185">Reference proteome</keyword>